<protein>
    <submittedName>
        <fullName evidence="4">Uncharacterized protein (DUF305 family)</fullName>
    </submittedName>
</protein>
<gene>
    <name evidence="4" type="ORF">EDD32_2751</name>
</gene>
<dbReference type="Pfam" id="PF03713">
    <property type="entry name" value="DUF305"/>
    <property type="match status" value="1"/>
</dbReference>
<feature type="domain" description="DUF305" evidence="3">
    <location>
        <begin position="61"/>
        <end position="211"/>
    </location>
</feature>
<dbReference type="PROSITE" id="PS51257">
    <property type="entry name" value="PROKAR_LIPOPROTEIN"/>
    <property type="match status" value="1"/>
</dbReference>
<organism evidence="4 5">
    <name type="scientific">Georgenia muralis</name>
    <dbReference type="NCBI Taxonomy" id="154117"/>
    <lineage>
        <taxon>Bacteria</taxon>
        <taxon>Bacillati</taxon>
        <taxon>Actinomycetota</taxon>
        <taxon>Actinomycetes</taxon>
        <taxon>Micrococcales</taxon>
        <taxon>Bogoriellaceae</taxon>
        <taxon>Georgenia</taxon>
    </lineage>
</organism>
<feature type="signal peptide" evidence="2">
    <location>
        <begin position="1"/>
        <end position="22"/>
    </location>
</feature>
<dbReference type="OrthoDB" id="26872at2"/>
<dbReference type="EMBL" id="RKRA01000001">
    <property type="protein sequence ID" value="RPF28235.1"/>
    <property type="molecule type" value="Genomic_DNA"/>
</dbReference>
<evidence type="ECO:0000259" key="3">
    <source>
        <dbReference type="Pfam" id="PF03713"/>
    </source>
</evidence>
<sequence length="214" mass="22979">MKLRTRPAAAAGALALTLVLTACGGSADEADSGGGATTQDTTAQTTTEPEEQSEEAHNDADTAFAQMMIVHHEGAIEMADLAVERADSEEVRSLAEGISAAQGPEIEEMTSWLEGWGEDVTPMGDMEGMEEMDSGMDMDGMDQEGAMAELDQLSGADFDRRFLELMIAHHEGAIEMAELQRAEGENPAALELADRIVQDQQAEITEMEQMLQDL</sequence>
<accession>A0A3N5A4E8</accession>
<evidence type="ECO:0000313" key="4">
    <source>
        <dbReference type="EMBL" id="RPF28235.1"/>
    </source>
</evidence>
<feature type="chain" id="PRO_5039540540" evidence="2">
    <location>
        <begin position="23"/>
        <end position="214"/>
    </location>
</feature>
<name>A0A3N5A4E8_9MICO</name>
<dbReference type="RefSeq" id="WP_123918323.1">
    <property type="nucleotide sequence ID" value="NZ_RKRA01000001.1"/>
</dbReference>
<dbReference type="InterPro" id="IPR005183">
    <property type="entry name" value="DUF305_CopM-like"/>
</dbReference>
<dbReference type="InterPro" id="IPR012347">
    <property type="entry name" value="Ferritin-like"/>
</dbReference>
<dbReference type="AlphaFoldDB" id="A0A3N5A4E8"/>
<dbReference type="PANTHER" id="PTHR36933">
    <property type="entry name" value="SLL0788 PROTEIN"/>
    <property type="match status" value="1"/>
</dbReference>
<feature type="region of interest" description="Disordered" evidence="1">
    <location>
        <begin position="28"/>
        <end position="57"/>
    </location>
</feature>
<reference evidence="4 5" key="1">
    <citation type="submission" date="2018-11" db="EMBL/GenBank/DDBJ databases">
        <title>Sequencing the genomes of 1000 actinobacteria strains.</title>
        <authorList>
            <person name="Klenk H.-P."/>
        </authorList>
    </citation>
    <scope>NUCLEOTIDE SEQUENCE [LARGE SCALE GENOMIC DNA]</scope>
    <source>
        <strain evidence="4 5">DSM 14418</strain>
    </source>
</reference>
<keyword evidence="2" id="KW-0732">Signal</keyword>
<feature type="compositionally biased region" description="Low complexity" evidence="1">
    <location>
        <begin position="37"/>
        <end position="47"/>
    </location>
</feature>
<dbReference type="Proteomes" id="UP000280726">
    <property type="component" value="Unassembled WGS sequence"/>
</dbReference>
<evidence type="ECO:0000313" key="5">
    <source>
        <dbReference type="Proteomes" id="UP000280726"/>
    </source>
</evidence>
<keyword evidence="5" id="KW-1185">Reference proteome</keyword>
<evidence type="ECO:0000256" key="1">
    <source>
        <dbReference type="SAM" id="MobiDB-lite"/>
    </source>
</evidence>
<proteinExistence type="predicted"/>
<dbReference type="Gene3D" id="1.20.1260.10">
    <property type="match status" value="1"/>
</dbReference>
<comment type="caution">
    <text evidence="4">The sequence shown here is derived from an EMBL/GenBank/DDBJ whole genome shotgun (WGS) entry which is preliminary data.</text>
</comment>
<evidence type="ECO:0000256" key="2">
    <source>
        <dbReference type="SAM" id="SignalP"/>
    </source>
</evidence>
<dbReference type="PANTHER" id="PTHR36933:SF1">
    <property type="entry name" value="SLL0788 PROTEIN"/>
    <property type="match status" value="1"/>
</dbReference>